<dbReference type="SUPFAM" id="SSF53850">
    <property type="entry name" value="Periplasmic binding protein-like II"/>
    <property type="match status" value="1"/>
</dbReference>
<evidence type="ECO:0000313" key="2">
    <source>
        <dbReference type="Proteomes" id="UP000589036"/>
    </source>
</evidence>
<keyword evidence="1" id="KW-0762">Sugar transport</keyword>
<proteinExistence type="predicted"/>
<gene>
    <name evidence="1" type="ORF">HDA32_001980</name>
</gene>
<sequence>MVQRSHDGAGPPGAARGQALLSRRRLLQGGLAGAGALALGGLLGGCGPAAGPGGSTVRYWSLFNGGDGALMERMLAEIAEQAPHLRVEPTVLAWGAPYYTKLAMASVGGRAPETGIMHLSRLAGYAPGGLLDPFDLGLLAEFGVGAEHFLPELWGRASHDGRHYAIPLDTHPLIVFYDTGTADRAGLLTSEGALRAFESPEDFVEASRELAEASGDNGVAFGHVNDDAQGWRVFFSLYSQTGAAMELPAGGPAVFDPDAALRVFTLLAEVFDGETSSNRLDYQTALAGFSSGRSGLLFCGEWELPYLRDAVPDLGVAPFPTLFEQPASYADSHSFVLPRQSDPDPERVRAAHEFVALMVRASLTWAEAGHVPAYQPVVESAAYRGLGPQTDYAASAENPALEPAAWFAGAGSDFQSDMGSVVQTALMGAGPEAAVDQLDRALSNWVARTNPTEESA</sequence>
<keyword evidence="2" id="KW-1185">Reference proteome</keyword>
<dbReference type="InterPro" id="IPR050490">
    <property type="entry name" value="Bact_solute-bd_prot1"/>
</dbReference>
<evidence type="ECO:0000313" key="1">
    <source>
        <dbReference type="EMBL" id="NYE46860.1"/>
    </source>
</evidence>
<protein>
    <submittedName>
        <fullName evidence="1">Multiple sugar transport system substrate-binding protein</fullName>
    </submittedName>
</protein>
<dbReference type="Proteomes" id="UP000589036">
    <property type="component" value="Unassembled WGS sequence"/>
</dbReference>
<accession>A0A852TYF3</accession>
<dbReference type="RefSeq" id="WP_179642896.1">
    <property type="nucleotide sequence ID" value="NZ_BAAAYY010000001.1"/>
</dbReference>
<dbReference type="PANTHER" id="PTHR43649">
    <property type="entry name" value="ARABINOSE-BINDING PROTEIN-RELATED"/>
    <property type="match status" value="1"/>
</dbReference>
<dbReference type="InterPro" id="IPR006059">
    <property type="entry name" value="SBP"/>
</dbReference>
<name>A0A852TYF3_9ACTN</name>
<dbReference type="AlphaFoldDB" id="A0A852TYF3"/>
<dbReference type="Gene3D" id="3.40.190.10">
    <property type="entry name" value="Periplasmic binding protein-like II"/>
    <property type="match status" value="1"/>
</dbReference>
<organism evidence="1 2">
    <name type="scientific">Spinactinospora alkalitolerans</name>
    <dbReference type="NCBI Taxonomy" id="687207"/>
    <lineage>
        <taxon>Bacteria</taxon>
        <taxon>Bacillati</taxon>
        <taxon>Actinomycetota</taxon>
        <taxon>Actinomycetes</taxon>
        <taxon>Streptosporangiales</taxon>
        <taxon>Nocardiopsidaceae</taxon>
        <taxon>Spinactinospora</taxon>
    </lineage>
</organism>
<dbReference type="EMBL" id="JACCCC010000001">
    <property type="protein sequence ID" value="NYE46860.1"/>
    <property type="molecule type" value="Genomic_DNA"/>
</dbReference>
<dbReference type="PANTHER" id="PTHR43649:SF14">
    <property type="entry name" value="BLR3389 PROTEIN"/>
    <property type="match status" value="1"/>
</dbReference>
<keyword evidence="1" id="KW-0813">Transport</keyword>
<reference evidence="1 2" key="1">
    <citation type="submission" date="2020-07" db="EMBL/GenBank/DDBJ databases">
        <title>Sequencing the genomes of 1000 actinobacteria strains.</title>
        <authorList>
            <person name="Klenk H.-P."/>
        </authorList>
    </citation>
    <scope>NUCLEOTIDE SEQUENCE [LARGE SCALE GENOMIC DNA]</scope>
    <source>
        <strain evidence="1 2">CXB654</strain>
    </source>
</reference>
<dbReference type="Pfam" id="PF13416">
    <property type="entry name" value="SBP_bac_8"/>
    <property type="match status" value="1"/>
</dbReference>
<comment type="caution">
    <text evidence="1">The sequence shown here is derived from an EMBL/GenBank/DDBJ whole genome shotgun (WGS) entry which is preliminary data.</text>
</comment>
<dbReference type="PROSITE" id="PS51318">
    <property type="entry name" value="TAT"/>
    <property type="match status" value="1"/>
</dbReference>
<dbReference type="InterPro" id="IPR006311">
    <property type="entry name" value="TAT_signal"/>
</dbReference>